<dbReference type="EMBL" id="FRAU01000004">
    <property type="protein sequence ID" value="SHK58202.1"/>
    <property type="molecule type" value="Genomic_DNA"/>
</dbReference>
<evidence type="ECO:0000313" key="2">
    <source>
        <dbReference type="Proteomes" id="UP000185812"/>
    </source>
</evidence>
<dbReference type="AlphaFoldDB" id="A0A1M6TMC0"/>
<dbReference type="SUPFAM" id="SSF54211">
    <property type="entry name" value="Ribosomal protein S5 domain 2-like"/>
    <property type="match status" value="1"/>
</dbReference>
<dbReference type="GO" id="GO:0016301">
    <property type="term" value="F:kinase activity"/>
    <property type="evidence" value="ECO:0007669"/>
    <property type="project" value="UniProtKB-KW"/>
</dbReference>
<proteinExistence type="predicted"/>
<evidence type="ECO:0000313" key="1">
    <source>
        <dbReference type="EMBL" id="SHK58202.1"/>
    </source>
</evidence>
<dbReference type="InterPro" id="IPR020568">
    <property type="entry name" value="Ribosomal_Su5_D2-typ_SF"/>
</dbReference>
<accession>A0A1M6TMC0</accession>
<keyword evidence="2" id="KW-1185">Reference proteome</keyword>
<name>A0A1M6TMC0_9BACT</name>
<dbReference type="RefSeq" id="WP_072715316.1">
    <property type="nucleotide sequence ID" value="NZ_FRAU01000004.1"/>
</dbReference>
<dbReference type="Proteomes" id="UP000185812">
    <property type="component" value="Unassembled WGS sequence"/>
</dbReference>
<dbReference type="InterPro" id="IPR014721">
    <property type="entry name" value="Ribsml_uS5_D2-typ_fold_subgr"/>
</dbReference>
<dbReference type="InterPro" id="IPR036554">
    <property type="entry name" value="GHMP_kinase_C_sf"/>
</dbReference>
<dbReference type="Gene3D" id="3.30.70.890">
    <property type="entry name" value="GHMP kinase, C-terminal domain"/>
    <property type="match status" value="1"/>
</dbReference>
<dbReference type="SUPFAM" id="SSF55060">
    <property type="entry name" value="GHMP Kinase, C-terminal domain"/>
    <property type="match status" value="1"/>
</dbReference>
<sequence length="408" mass="45126">MDFPPSHGTNSPLLRTYREVLTRLEAEAPPSPEVHRAQCQSLLQRLGPEDSETVRVQFVHGTPGLLAAHTHYFDGFALLLAIAHGTAVAVRPSPDATSRLLLPSDETPWTLPSGAPVPPDWPLEVSLTFSVLRHFRPEQAVEVAVFSSVPAFAREVQLTTLAVALAQALESPNASSEITSAKLRALAEVIERCTGFPFSVAYLLAASVARPRTFVLIDTATLEHLELEGPAPEVLRWLLINAGCTLLPPPEHHRRQRALAQQIVEILQRRGFRELTSLRELAYNDLPRAQALLPRRLHPVLRYLVSENHRVHHLVVAIRQQDWQKLGSLLLMSHAALRHDWLASCAEADLIVEVAETMSLEGIFGASMNGYGNAVLVAGRPFQLPVYLERLKKTFEAQFGRAPEALLL</sequence>
<dbReference type="STRING" id="633813.SAMN04488087_1457"/>
<reference evidence="2" key="1">
    <citation type="submission" date="2016-11" db="EMBL/GenBank/DDBJ databases">
        <authorList>
            <person name="Varghese N."/>
            <person name="Submissions S."/>
        </authorList>
    </citation>
    <scope>NUCLEOTIDE SEQUENCE [LARGE SCALE GENOMIC DNA]</scope>
    <source>
        <strain evidence="2">DSM 22212</strain>
    </source>
</reference>
<keyword evidence="1" id="KW-0418">Kinase</keyword>
<protein>
    <submittedName>
        <fullName evidence="1">Galactokinase</fullName>
    </submittedName>
</protein>
<keyword evidence="1" id="KW-0808">Transferase</keyword>
<dbReference type="OrthoDB" id="1492874at2"/>
<organism evidence="1 2">
    <name type="scientific">Rhodothermus profundi</name>
    <dbReference type="NCBI Taxonomy" id="633813"/>
    <lineage>
        <taxon>Bacteria</taxon>
        <taxon>Pseudomonadati</taxon>
        <taxon>Rhodothermota</taxon>
        <taxon>Rhodothermia</taxon>
        <taxon>Rhodothermales</taxon>
        <taxon>Rhodothermaceae</taxon>
        <taxon>Rhodothermus</taxon>
    </lineage>
</organism>
<dbReference type="Gene3D" id="3.30.230.10">
    <property type="match status" value="1"/>
</dbReference>
<gene>
    <name evidence="1" type="ORF">SAMN04488087_1457</name>
</gene>